<dbReference type="InterPro" id="IPR046341">
    <property type="entry name" value="SET_dom_sf"/>
</dbReference>
<evidence type="ECO:0000259" key="5">
    <source>
        <dbReference type="SMART" id="SM00249"/>
    </source>
</evidence>
<dbReference type="Gene3D" id="2.170.270.10">
    <property type="entry name" value="SET domain"/>
    <property type="match status" value="1"/>
</dbReference>
<dbReference type="EMBL" id="CP001669">
    <property type="protein sequence ID" value="AFZ79966.1"/>
    <property type="molecule type" value="Genomic_DNA"/>
</dbReference>
<dbReference type="SMART" id="SM00249">
    <property type="entry name" value="PHD"/>
    <property type="match status" value="1"/>
</dbReference>
<proteinExistence type="predicted"/>
<reference evidence="6 7" key="1">
    <citation type="journal article" date="2012" name="BMC Genomics">
        <title>Comparative genomic analysis and phylogenetic position of Theileria equi.</title>
        <authorList>
            <person name="Kappmeyer L.S."/>
            <person name="Thiagarajan M."/>
            <person name="Herndon D.R."/>
            <person name="Ramsay J.D."/>
            <person name="Caler E."/>
            <person name="Djikeng A."/>
            <person name="Gillespie J.J."/>
            <person name="Lau A.O."/>
            <person name="Roalson E.H."/>
            <person name="Silva J.C."/>
            <person name="Silva M.G."/>
            <person name="Suarez C.E."/>
            <person name="Ueti M.W."/>
            <person name="Nene V.M."/>
            <person name="Mealey R.H."/>
            <person name="Knowles D.P."/>
            <person name="Brayton K.A."/>
        </authorList>
    </citation>
    <scope>NUCLEOTIDE SEQUENCE [LARGE SCALE GENOMIC DNA]</scope>
    <source>
        <strain evidence="6 7">WA</strain>
    </source>
</reference>
<feature type="domain" description="Zinc finger PHD-type" evidence="5">
    <location>
        <begin position="599"/>
        <end position="691"/>
    </location>
</feature>
<feature type="region of interest" description="Disordered" evidence="4">
    <location>
        <begin position="743"/>
        <end position="791"/>
    </location>
</feature>
<evidence type="ECO:0000313" key="7">
    <source>
        <dbReference type="Proteomes" id="UP000031512"/>
    </source>
</evidence>
<feature type="region of interest" description="Disordered" evidence="4">
    <location>
        <begin position="38"/>
        <end position="64"/>
    </location>
</feature>
<name>L0AY86_THEEQ</name>
<feature type="compositionally biased region" description="Polar residues" evidence="4">
    <location>
        <begin position="743"/>
        <end position="762"/>
    </location>
</feature>
<dbReference type="InterPro" id="IPR019786">
    <property type="entry name" value="Zinc_finger_PHD-type_CS"/>
</dbReference>
<feature type="compositionally biased region" description="Basic residues" evidence="4">
    <location>
        <begin position="763"/>
        <end position="788"/>
    </location>
</feature>
<keyword evidence="1" id="KW-0479">Metal-binding</keyword>
<evidence type="ECO:0000256" key="4">
    <source>
        <dbReference type="SAM" id="MobiDB-lite"/>
    </source>
</evidence>
<feature type="compositionally biased region" description="Basic and acidic residues" evidence="4">
    <location>
        <begin position="1173"/>
        <end position="1195"/>
    </location>
</feature>
<dbReference type="PROSITE" id="PS01359">
    <property type="entry name" value="ZF_PHD_1"/>
    <property type="match status" value="1"/>
</dbReference>
<dbReference type="SUPFAM" id="SSF82199">
    <property type="entry name" value="SET domain"/>
    <property type="match status" value="1"/>
</dbReference>
<dbReference type="GeneID" id="15805902"/>
<dbReference type="GO" id="GO:0008270">
    <property type="term" value="F:zinc ion binding"/>
    <property type="evidence" value="ECO:0007669"/>
    <property type="project" value="UniProtKB-KW"/>
</dbReference>
<dbReference type="KEGG" id="beq:BEWA_028150"/>
<keyword evidence="3" id="KW-0862">Zinc</keyword>
<dbReference type="RefSeq" id="XP_004829632.1">
    <property type="nucleotide sequence ID" value="XM_004829575.1"/>
</dbReference>
<keyword evidence="2" id="KW-0863">Zinc-finger</keyword>
<evidence type="ECO:0000256" key="1">
    <source>
        <dbReference type="ARBA" id="ARBA00022723"/>
    </source>
</evidence>
<gene>
    <name evidence="6" type="ORF">BEWA_028150</name>
</gene>
<dbReference type="OrthoDB" id="332390at2759"/>
<evidence type="ECO:0000256" key="3">
    <source>
        <dbReference type="ARBA" id="ARBA00022833"/>
    </source>
</evidence>
<feature type="region of interest" description="Disordered" evidence="4">
    <location>
        <begin position="1168"/>
        <end position="1218"/>
    </location>
</feature>
<dbReference type="InterPro" id="IPR001965">
    <property type="entry name" value="Znf_PHD"/>
</dbReference>
<dbReference type="InterPro" id="IPR013083">
    <property type="entry name" value="Znf_RING/FYVE/PHD"/>
</dbReference>
<organism evidence="6 7">
    <name type="scientific">Theileria equi strain WA</name>
    <dbReference type="NCBI Taxonomy" id="1537102"/>
    <lineage>
        <taxon>Eukaryota</taxon>
        <taxon>Sar</taxon>
        <taxon>Alveolata</taxon>
        <taxon>Apicomplexa</taxon>
        <taxon>Aconoidasida</taxon>
        <taxon>Piroplasmida</taxon>
        <taxon>Theileriidae</taxon>
        <taxon>Theileria</taxon>
    </lineage>
</organism>
<feature type="compositionally biased region" description="Polar residues" evidence="4">
    <location>
        <begin position="894"/>
        <end position="907"/>
    </location>
</feature>
<feature type="region of interest" description="Disordered" evidence="4">
    <location>
        <begin position="881"/>
        <end position="917"/>
    </location>
</feature>
<dbReference type="eggNOG" id="ENOG502SKGJ">
    <property type="taxonomic scope" value="Eukaryota"/>
</dbReference>
<keyword evidence="7" id="KW-1185">Reference proteome</keyword>
<sequence>MEVDSLNTLGNMFTYKEWIKQKDGEPIVEAEPVSIKKKKTTKTLNKKKSTSKKTKTTQELHNTPSTKSIDEATAGFAEYVQSIEKCTSITRLFTPKLARALEIARKKGFEPRMLADVLSERKKLWAKTQCIHSSAREDFLKHTQLYRKQFWGYKKSVDGWITESKNSSLEGLYGHREKKSGKTWSSIIYCPNFKPGGEVIHRFSRKTSRMYKTLYDCIVDGWVHPDLVVCEITDATHPVRFATPPEQDCYTAIYVGPEISADSPRIIFGEYTGIVYHEDSIEDSVFEYAFELNFASGSWINADYADTEEMIDPAYKNFGPLDQNVADGDSPYSCRKDSTLRKEMDEENDTFSTEDFTFGIVDSNGTPCKMHDSDVGFAYSSTAEYNALLSRQVSSRNSRSLGMNKGEISMDLDAVPIGDINVPMKDTEGMDCTRIQMEKGKSKMTQIKEKESVSIGIKKPTDCIYLPSSSRYVLDSTTACNELSLVNHCQTISAYGGEFWIQPNCEWQQVIFDGWPHIVLTSKEGVKISPGDELVADFGALWFAKVEETAHKSLRRELIEYRTGIRSKVAKRQTVLHSRPIEDIDRWLVNTGHFGKQFTCAICNDQYEEDYKEETACVTTPSVHADETTEECVSCDGCDRVFHLSCMKNLSGTAANMFAKQDGVIVWKTDTEPFKGDRSYTLGKWFCMYCRYLAKQIYMHDIGSDYMPISKSISSLATSKSGLSTCGNVDQSRCIDASVQTEDPSTASCKTSNSHGSDQGTKVSKKNIKTDKKHKHVRGKMGKTKSPKTVHGGICSSSGLMSYLHKTYIQHESNRSGSVFDKIMHKIFKKHKMHKMKAMERFSPLQLLTGLMRDSSNPDKRSSSMEKYKTEFPLQNTAVPIPIESGKTKPGDDTPSTRAFTPINRRNSSSDKYDTFSGSTYTSEDSSVLKLLPHAENSFKSTRTRHSDDDILDTTFLTENIKRIDVGNISEVNEKFEPDNYTTYIQKTSKKGGVTRNSLDTSLPIIHTDMNTYNDIGVTDYLTCRYLFGMWHLEAFSLFGDTVRVCTECNQRSGPRANVYVCRILKRHLGGNFDHPESTNVAQMREYVLMAYEQHVHFLLRLLVLKNISIHFLVKTCCHFIGKQLLYNKDLSFSENEVIECIDPTLVNLKGLVNKDLCMQKSAKVSKTTTNKKNADSGKKNDKRNSDNKNTENTKRNGVSPAKIGDSIKKEDSKTGEDLSEPLLGRLTKFLSEITDTVIKTPRFDGLFNYGLLKAMGAFTEEYTRIINCDEIIRYINDLTTYISYDGDQIPGHLQQMLNKAEMERFSNFKHLAQKTESPFSETKTVKIGKKKEKTVFVPLLGIVPGKSLVYRKFSDGYYQGTVTAHDVHRGVHVSFKIEYSDGDDEIMHPEELLDEILLNIGDPEKILRELSENDSRNEQYLSRLGQVPDIPTVKRLAGKLRKVMIKSLMAPKIGLQKRQNRLV</sequence>
<protein>
    <recommendedName>
        <fullName evidence="5">Zinc finger PHD-type domain-containing protein</fullName>
    </recommendedName>
</protein>
<feature type="compositionally biased region" description="Basic residues" evidence="4">
    <location>
        <begin position="38"/>
        <end position="55"/>
    </location>
</feature>
<feature type="compositionally biased region" description="Basic and acidic residues" evidence="4">
    <location>
        <begin position="1206"/>
        <end position="1217"/>
    </location>
</feature>
<accession>L0AY86</accession>
<dbReference type="Gene3D" id="3.30.40.10">
    <property type="entry name" value="Zinc/RING finger domain, C3HC4 (zinc finger)"/>
    <property type="match status" value="1"/>
</dbReference>
<dbReference type="CDD" id="cd15489">
    <property type="entry name" value="PHD_SF"/>
    <property type="match status" value="1"/>
</dbReference>
<evidence type="ECO:0000313" key="6">
    <source>
        <dbReference type="EMBL" id="AFZ79966.1"/>
    </source>
</evidence>
<evidence type="ECO:0000256" key="2">
    <source>
        <dbReference type="ARBA" id="ARBA00022771"/>
    </source>
</evidence>
<dbReference type="Proteomes" id="UP000031512">
    <property type="component" value="Chromosome 1"/>
</dbReference>
<dbReference type="VEuPathDB" id="PiroplasmaDB:BEWA_028150"/>